<comment type="function">
    <text evidence="1">Alpha-L-fucosidase is responsible for hydrolyzing the alpha-1,6-linked fucose joined to the reducing-end N-acetylglucosamine of the carbohydrate moieties of glycoproteins.</text>
</comment>
<dbReference type="SUPFAM" id="SSF51445">
    <property type="entry name" value="(Trans)glycosidases"/>
    <property type="match status" value="1"/>
</dbReference>
<gene>
    <name evidence="8" type="ORF">DOK78_002896</name>
</gene>
<dbReference type="Pfam" id="PF01120">
    <property type="entry name" value="Alpha_L_fucos"/>
    <property type="match status" value="1"/>
</dbReference>
<dbReference type="EMBL" id="CP147251">
    <property type="protein sequence ID" value="WYJ78239.1"/>
    <property type="molecule type" value="Genomic_DNA"/>
</dbReference>
<dbReference type="RefSeq" id="WP_207941603.1">
    <property type="nucleotide sequence ID" value="NZ_CP147251.1"/>
</dbReference>
<dbReference type="SMART" id="SM00812">
    <property type="entry name" value="Alpha_L_fucos"/>
    <property type="match status" value="1"/>
</dbReference>
<evidence type="ECO:0000256" key="2">
    <source>
        <dbReference type="ARBA" id="ARBA00007951"/>
    </source>
</evidence>
<proteinExistence type="inferred from homology"/>
<evidence type="ECO:0000313" key="9">
    <source>
        <dbReference type="Proteomes" id="UP000664701"/>
    </source>
</evidence>
<dbReference type="PANTHER" id="PTHR10030:SF37">
    <property type="entry name" value="ALPHA-L-FUCOSIDASE-RELATED"/>
    <property type="match status" value="1"/>
</dbReference>
<dbReference type="InterPro" id="IPR000933">
    <property type="entry name" value="Glyco_hydro_29"/>
</dbReference>
<keyword evidence="4" id="KW-0732">Signal</keyword>
<comment type="similarity">
    <text evidence="2">Belongs to the glycosyl hydrolase 29 family.</text>
</comment>
<dbReference type="PIRSF" id="PIRSF001092">
    <property type="entry name" value="Alpha-L-fucosidase"/>
    <property type="match status" value="1"/>
</dbReference>
<reference evidence="8 9" key="2">
    <citation type="submission" date="2024-03" db="EMBL/GenBank/DDBJ databases">
        <title>The Genome Sequence of Enterococcus sp. DIV2402.</title>
        <authorList>
            <consortium name="The Broad Institute Genomics Platform"/>
            <consortium name="The Broad Institute Microbial Omics Core"/>
            <consortium name="The Broad Institute Genomic Center for Infectious Diseases"/>
            <person name="Earl A."/>
            <person name="Manson A."/>
            <person name="Gilmore M."/>
            <person name="Schwartman J."/>
            <person name="Shea T."/>
            <person name="Abouelleil A."/>
            <person name="Cao P."/>
            <person name="Chapman S."/>
            <person name="Cusick C."/>
            <person name="Young S."/>
            <person name="Neafsey D."/>
            <person name="Nusbaum C."/>
            <person name="Birren B."/>
        </authorList>
    </citation>
    <scope>NUCLEOTIDE SEQUENCE [LARGE SCALE GENOMIC DNA]</scope>
    <source>
        <strain evidence="8 9">DIV2402</strain>
    </source>
</reference>
<protein>
    <recommendedName>
        <fullName evidence="3">alpha-L-fucosidase</fullName>
        <ecNumber evidence="3">3.2.1.51</ecNumber>
    </recommendedName>
</protein>
<feature type="domain" description="Glycoside hydrolase family 29 N-terminal" evidence="7">
    <location>
        <begin position="19"/>
        <end position="353"/>
    </location>
</feature>
<dbReference type="InterPro" id="IPR017853">
    <property type="entry name" value="GH"/>
</dbReference>
<reference evidence="8 9" key="1">
    <citation type="submission" date="2021-03" db="EMBL/GenBank/DDBJ databases">
        <authorList>
            <person name="Gilmore M.S."/>
            <person name="Schwartzman J."/>
            <person name="Van Tyne D."/>
            <person name="Martin M."/>
            <person name="Earl A.M."/>
            <person name="Manson A.L."/>
            <person name="Straub T."/>
            <person name="Salamzade R."/>
            <person name="Saavedra J."/>
            <person name="Lebreton F."/>
            <person name="Prichula J."/>
            <person name="Schaufler K."/>
            <person name="Gaca A."/>
            <person name="Sgardioli B."/>
            <person name="Wagenaar J."/>
            <person name="Strong T."/>
        </authorList>
    </citation>
    <scope>NUCLEOTIDE SEQUENCE [LARGE SCALE GENOMIC DNA]</scope>
    <source>
        <strain evidence="8 9">DIV2402</strain>
    </source>
</reference>
<dbReference type="EC" id="3.2.1.51" evidence="3"/>
<evidence type="ECO:0000256" key="3">
    <source>
        <dbReference type="ARBA" id="ARBA00012662"/>
    </source>
</evidence>
<keyword evidence="6" id="KW-0326">Glycosidase</keyword>
<organism evidence="8 9">
    <name type="scientific">Candidatus Enterococcus lowellii</name>
    <dbReference type="NCBI Taxonomy" id="2230877"/>
    <lineage>
        <taxon>Bacteria</taxon>
        <taxon>Bacillati</taxon>
        <taxon>Bacillota</taxon>
        <taxon>Bacilli</taxon>
        <taxon>Lactobacillales</taxon>
        <taxon>Enterococcaceae</taxon>
        <taxon>Enterococcus</taxon>
    </lineage>
</organism>
<evidence type="ECO:0000256" key="4">
    <source>
        <dbReference type="ARBA" id="ARBA00022729"/>
    </source>
</evidence>
<evidence type="ECO:0000256" key="5">
    <source>
        <dbReference type="ARBA" id="ARBA00022801"/>
    </source>
</evidence>
<evidence type="ECO:0000259" key="7">
    <source>
        <dbReference type="Pfam" id="PF01120"/>
    </source>
</evidence>
<evidence type="ECO:0000256" key="1">
    <source>
        <dbReference type="ARBA" id="ARBA00004071"/>
    </source>
</evidence>
<dbReference type="InterPro" id="IPR016286">
    <property type="entry name" value="FUC_metazoa-typ"/>
</dbReference>
<evidence type="ECO:0000256" key="6">
    <source>
        <dbReference type="ARBA" id="ARBA00023295"/>
    </source>
</evidence>
<dbReference type="InterPro" id="IPR057739">
    <property type="entry name" value="Glyco_hydro_29_N"/>
</dbReference>
<keyword evidence="5" id="KW-0378">Hydrolase</keyword>
<accession>A0ABZ2SR40</accession>
<sequence length="437" mass="50354">MAKIRQDIEENLTTDYEAYEELPEVIQEKLEWFKDQKIGVIFHWGLYAVAGIVESWQMSEEDDWARKNPWRNDIDELRADYWGLNHSFNPYQFNPTAWAQACKDAGFRYMLFTTKHHDGFNMYDTDYSEYKVTQTPCPFAENPQADVFGAVAEAFHEVGLSVGAYYSKPDWHSPLYWVPGERPKGRYASYDPHEFPERWAQYNQFVHDQLVEITTNYGELDILWLDGGWVNSRHELLDMDRIAQAVRTQQQDLLIVDRSIGGKYENYVTPERKIPEIPPTKAWESNIPLAKNWGFCPNDTYKSFEEILTSVVQVVAMGGNIILGVGPKPDGTLPREALAILEPLGEWLTQFGEGIYETRPSSYKAPQGWSFTQKGTVIYAFGEKSAPDLPCQLFGAIERITLLNTGEVISDQMDELSTGEELYQVYKIELTKKTREQ</sequence>
<dbReference type="PANTHER" id="PTHR10030">
    <property type="entry name" value="ALPHA-L-FUCOSIDASE"/>
    <property type="match status" value="1"/>
</dbReference>
<name>A0ABZ2SR40_9ENTE</name>
<dbReference type="PRINTS" id="PR00741">
    <property type="entry name" value="GLHYDRLASE29"/>
</dbReference>
<dbReference type="Gene3D" id="3.20.20.80">
    <property type="entry name" value="Glycosidases"/>
    <property type="match status" value="1"/>
</dbReference>
<keyword evidence="9" id="KW-1185">Reference proteome</keyword>
<evidence type="ECO:0000313" key="8">
    <source>
        <dbReference type="EMBL" id="WYJ78239.1"/>
    </source>
</evidence>
<dbReference type="Proteomes" id="UP000664701">
    <property type="component" value="Chromosome"/>
</dbReference>